<evidence type="ECO:0000256" key="2">
    <source>
        <dbReference type="SAM" id="SignalP"/>
    </source>
</evidence>
<gene>
    <name evidence="3" type="ORF">AWB85_15855</name>
</gene>
<organism evidence="3 4">
    <name type="scientific">Mycobacteroides immunogenum</name>
    <dbReference type="NCBI Taxonomy" id="83262"/>
    <lineage>
        <taxon>Bacteria</taxon>
        <taxon>Bacillati</taxon>
        <taxon>Actinomycetota</taxon>
        <taxon>Actinomycetes</taxon>
        <taxon>Mycobacteriales</taxon>
        <taxon>Mycobacteriaceae</taxon>
        <taxon>Mycobacteroides</taxon>
    </lineage>
</organism>
<keyword evidence="2" id="KW-0732">Signal</keyword>
<reference evidence="3 4" key="1">
    <citation type="submission" date="2016-01" db="EMBL/GenBank/DDBJ databases">
        <title>Mycobacterium immunogenum strain CD11_6 genome sequencing and assembly.</title>
        <authorList>
            <person name="Kaur G."/>
            <person name="Nair G.R."/>
            <person name="Mayilraj S."/>
        </authorList>
    </citation>
    <scope>NUCLEOTIDE SEQUENCE [LARGE SCALE GENOMIC DNA]</scope>
    <source>
        <strain evidence="3 4">CD11-6</strain>
    </source>
</reference>
<dbReference type="Proteomes" id="UP000186919">
    <property type="component" value="Unassembled WGS sequence"/>
</dbReference>
<dbReference type="EMBL" id="LQYE01000032">
    <property type="protein sequence ID" value="OAT66237.1"/>
    <property type="molecule type" value="Genomic_DNA"/>
</dbReference>
<feature type="compositionally biased region" description="Low complexity" evidence="1">
    <location>
        <begin position="37"/>
        <end position="58"/>
    </location>
</feature>
<name>A0A179V3J9_9MYCO</name>
<protein>
    <recommendedName>
        <fullName evidence="5">Lipoprotein LppI</fullName>
    </recommendedName>
</protein>
<evidence type="ECO:0000313" key="4">
    <source>
        <dbReference type="Proteomes" id="UP000186919"/>
    </source>
</evidence>
<accession>A0A179V3J9</accession>
<sequence length="236" mass="24126">MRALLLGGLTLLGALLLVTGCSKGASVSPTTPPASQPPSGSSSTSKAPTTTTTSKTPVELPEPVAGTPYDAVAQWISKGAPVDVTNFHTAISQGGQETDLGSNVAFKTPSGKTRCMTDNIQPGTLSCLVNLTNPPKRPADTEGNWVGGWTDFKGGQVTVGGLHGDPGPFQSGDGNPLDYGGRLSFGDFSCRSETSGLFCADTKSKSAIRISDAGIEPFGCLKETTPADGAGREFSC</sequence>
<evidence type="ECO:0000256" key="1">
    <source>
        <dbReference type="SAM" id="MobiDB-lite"/>
    </source>
</evidence>
<evidence type="ECO:0000313" key="3">
    <source>
        <dbReference type="EMBL" id="OAT66237.1"/>
    </source>
</evidence>
<comment type="caution">
    <text evidence="3">The sequence shown here is derived from an EMBL/GenBank/DDBJ whole genome shotgun (WGS) entry which is preliminary data.</text>
</comment>
<dbReference type="PROSITE" id="PS51257">
    <property type="entry name" value="PROKAR_LIPOPROTEIN"/>
    <property type="match status" value="1"/>
</dbReference>
<dbReference type="RefSeq" id="WP_064633081.1">
    <property type="nucleotide sequence ID" value="NZ_LQYE01000032.1"/>
</dbReference>
<dbReference type="AlphaFoldDB" id="A0A179V3J9"/>
<evidence type="ECO:0008006" key="5">
    <source>
        <dbReference type="Google" id="ProtNLM"/>
    </source>
</evidence>
<feature type="signal peptide" evidence="2">
    <location>
        <begin position="1"/>
        <end position="24"/>
    </location>
</feature>
<proteinExistence type="predicted"/>
<feature type="region of interest" description="Disordered" evidence="1">
    <location>
        <begin position="25"/>
        <end position="65"/>
    </location>
</feature>
<feature type="chain" id="PRO_5008107691" description="Lipoprotein LppI" evidence="2">
    <location>
        <begin position="25"/>
        <end position="236"/>
    </location>
</feature>